<reference evidence="1" key="1">
    <citation type="submission" date="2021-04" db="EMBL/GenBank/DDBJ databases">
        <title>Luteolibacter sp. 32A isolated from the skin of an Anderson's salamander (Ambystoma andersonii).</title>
        <authorList>
            <person name="Spergser J."/>
            <person name="Busse H.-J."/>
        </authorList>
    </citation>
    <scope>NUCLEOTIDE SEQUENCE</scope>
    <source>
        <strain evidence="1">32A</strain>
    </source>
</reference>
<gene>
    <name evidence="1" type="ORF">KBB96_16800</name>
</gene>
<dbReference type="RefSeq" id="WP_211630650.1">
    <property type="nucleotide sequence ID" value="NZ_CP073100.1"/>
</dbReference>
<evidence type="ECO:0000313" key="2">
    <source>
        <dbReference type="Proteomes" id="UP000676169"/>
    </source>
</evidence>
<keyword evidence="2" id="KW-1185">Reference proteome</keyword>
<dbReference type="InterPro" id="IPR013406">
    <property type="entry name" value="CHP02574_addiction_mod"/>
</dbReference>
<proteinExistence type="predicted"/>
<dbReference type="EMBL" id="CP073100">
    <property type="protein sequence ID" value="QUE50510.1"/>
    <property type="molecule type" value="Genomic_DNA"/>
</dbReference>
<dbReference type="AlphaFoldDB" id="A0A975G860"/>
<accession>A0A975G860</accession>
<organism evidence="1 2">
    <name type="scientific">Luteolibacter ambystomatis</name>
    <dbReference type="NCBI Taxonomy" id="2824561"/>
    <lineage>
        <taxon>Bacteria</taxon>
        <taxon>Pseudomonadati</taxon>
        <taxon>Verrucomicrobiota</taxon>
        <taxon>Verrucomicrobiia</taxon>
        <taxon>Verrucomicrobiales</taxon>
        <taxon>Verrucomicrobiaceae</taxon>
        <taxon>Luteolibacter</taxon>
    </lineage>
</organism>
<dbReference type="Pfam" id="PF09720">
    <property type="entry name" value="Unstab_antitox"/>
    <property type="match status" value="1"/>
</dbReference>
<protein>
    <submittedName>
        <fullName evidence="1">Addiction module protein</fullName>
    </submittedName>
</protein>
<dbReference type="Proteomes" id="UP000676169">
    <property type="component" value="Chromosome"/>
</dbReference>
<dbReference type="KEGG" id="lamb:KBB96_16800"/>
<evidence type="ECO:0000313" key="1">
    <source>
        <dbReference type="EMBL" id="QUE50510.1"/>
    </source>
</evidence>
<name>A0A975G860_9BACT</name>
<sequence length="78" mass="8993">MEDHDAMTVLDQIKGLSAADALVAMEALWDRLSEKGAEPESPDWHHEELARREAMVAEGKVEFFDWDEAKLRIRDRVK</sequence>